<proteinExistence type="predicted"/>
<dbReference type="PANTHER" id="PTHR19850">
    <property type="entry name" value="GUANINE NUCLEOTIDE-BINDING PROTEIN BETA G PROTEIN BETA"/>
    <property type="match status" value="1"/>
</dbReference>
<comment type="caution">
    <text evidence="2">The sequence shown here is derived from an EMBL/GenBank/DDBJ whole genome shotgun (WGS) entry which is preliminary data.</text>
</comment>
<dbReference type="InterPro" id="IPR016346">
    <property type="entry name" value="G-protein_beta_1-5"/>
</dbReference>
<dbReference type="EMBL" id="JBIMZQ010000023">
    <property type="protein sequence ID" value="KAL3664611.1"/>
    <property type="molecule type" value="Genomic_DNA"/>
</dbReference>
<dbReference type="InterPro" id="IPR001680">
    <property type="entry name" value="WD40_rpt"/>
</dbReference>
<evidence type="ECO:0000313" key="2">
    <source>
        <dbReference type="EMBL" id="KAL3664611.1"/>
    </source>
</evidence>
<dbReference type="InterPro" id="IPR015943">
    <property type="entry name" value="WD40/YVTN_repeat-like_dom_sf"/>
</dbReference>
<feature type="compositionally biased region" description="Low complexity" evidence="1">
    <location>
        <begin position="13"/>
        <end position="30"/>
    </location>
</feature>
<feature type="region of interest" description="Disordered" evidence="1">
    <location>
        <begin position="1"/>
        <end position="31"/>
    </location>
</feature>
<evidence type="ECO:0000313" key="3">
    <source>
        <dbReference type="Proteomes" id="UP001632037"/>
    </source>
</evidence>
<dbReference type="InterPro" id="IPR011047">
    <property type="entry name" value="Quinoprotein_ADH-like_sf"/>
</dbReference>
<organism evidence="2 3">
    <name type="scientific">Phytophthora oleae</name>
    <dbReference type="NCBI Taxonomy" id="2107226"/>
    <lineage>
        <taxon>Eukaryota</taxon>
        <taxon>Sar</taxon>
        <taxon>Stramenopiles</taxon>
        <taxon>Oomycota</taxon>
        <taxon>Peronosporomycetes</taxon>
        <taxon>Peronosporales</taxon>
        <taxon>Peronosporaceae</taxon>
        <taxon>Phytophthora</taxon>
    </lineage>
</organism>
<name>A0ABD3FDX4_9STRA</name>
<dbReference type="Pfam" id="PF00400">
    <property type="entry name" value="WD40"/>
    <property type="match status" value="1"/>
</dbReference>
<evidence type="ECO:0000256" key="1">
    <source>
        <dbReference type="SAM" id="MobiDB-lite"/>
    </source>
</evidence>
<dbReference type="Gene3D" id="2.130.10.10">
    <property type="entry name" value="YVTN repeat-like/Quinoprotein amine dehydrogenase"/>
    <property type="match status" value="1"/>
</dbReference>
<sequence length="93" mass="9931">MTRAADTLTSERTGSSTTSATITSASSSKSDGFLFAGDDYYNCYCWDVLSATGTHIYQLVAHENRVSCLGVNPAGQALVTGNWDALLKRVFGQ</sequence>
<keyword evidence="3" id="KW-1185">Reference proteome</keyword>
<accession>A0ABD3FDX4</accession>
<dbReference type="AlphaFoldDB" id="A0ABD3FDX4"/>
<protein>
    <submittedName>
        <fullName evidence="2">Uncharacterized protein</fullName>
    </submittedName>
</protein>
<reference evidence="2 3" key="1">
    <citation type="submission" date="2024-09" db="EMBL/GenBank/DDBJ databases">
        <title>Genome sequencing and assembly of Phytophthora oleae, isolate VK10A, causative agent of rot of olive drupes.</title>
        <authorList>
            <person name="Conti Taguali S."/>
            <person name="Riolo M."/>
            <person name="La Spada F."/>
            <person name="Cacciola S.O."/>
            <person name="Dionisio G."/>
        </authorList>
    </citation>
    <scope>NUCLEOTIDE SEQUENCE [LARGE SCALE GENOMIC DNA]</scope>
    <source>
        <strain evidence="2 3">VK10A</strain>
    </source>
</reference>
<gene>
    <name evidence="2" type="ORF">V7S43_010360</name>
</gene>
<dbReference type="SUPFAM" id="SSF50998">
    <property type="entry name" value="Quinoprotein alcohol dehydrogenase-like"/>
    <property type="match status" value="1"/>
</dbReference>
<dbReference type="Proteomes" id="UP001632037">
    <property type="component" value="Unassembled WGS sequence"/>
</dbReference>